<name>A0A9E9LWI3_9BURK</name>
<dbReference type="RefSeq" id="WP_269308980.1">
    <property type="nucleotide sequence ID" value="NZ_CP098242.1"/>
</dbReference>
<keyword evidence="2" id="KW-1185">Reference proteome</keyword>
<proteinExistence type="predicted"/>
<reference evidence="1" key="1">
    <citation type="journal article" date="2022" name="Front. Microbiol.">
        <title>New perspectives on an old grouping: The genomic and phenotypic variability of Oxalobacter formigenes and the implications for calcium oxalate stone prevention.</title>
        <authorList>
            <person name="Chmiel J.A."/>
            <person name="Carr C."/>
            <person name="Stuivenberg G.A."/>
            <person name="Venema R."/>
            <person name="Chanyi R.M."/>
            <person name="Al K.F."/>
            <person name="Giguere D."/>
            <person name="Say H."/>
            <person name="Akouris P.P."/>
            <person name="Dominguez Romero S.A."/>
            <person name="Kwong A."/>
            <person name="Tai V."/>
            <person name="Koval S.F."/>
            <person name="Razvi H."/>
            <person name="Bjazevic J."/>
            <person name="Burton J.P."/>
        </authorList>
    </citation>
    <scope>NUCLEOTIDE SEQUENCE</scope>
    <source>
        <strain evidence="1">WoOx3</strain>
    </source>
</reference>
<evidence type="ECO:0000313" key="1">
    <source>
        <dbReference type="EMBL" id="WAW09977.1"/>
    </source>
</evidence>
<organism evidence="1 2">
    <name type="scientific">Oxalobacter vibrioformis</name>
    <dbReference type="NCBI Taxonomy" id="933080"/>
    <lineage>
        <taxon>Bacteria</taxon>
        <taxon>Pseudomonadati</taxon>
        <taxon>Pseudomonadota</taxon>
        <taxon>Betaproteobacteria</taxon>
        <taxon>Burkholderiales</taxon>
        <taxon>Oxalobacteraceae</taxon>
        <taxon>Oxalobacter</taxon>
    </lineage>
</organism>
<dbReference type="EMBL" id="CP098242">
    <property type="protein sequence ID" value="WAW09977.1"/>
    <property type="molecule type" value="Genomic_DNA"/>
</dbReference>
<dbReference type="AlphaFoldDB" id="A0A9E9LWI3"/>
<sequence>MDVNQQKGLMNRDSLNMVRPPEVVTAAYSLINTIQNIPKHDAVHALSLLMREVSSMLGVPVGELLNRADRIVGDLNTHYHSEIRALREYIKNEMR</sequence>
<protein>
    <submittedName>
        <fullName evidence="1">Uncharacterized protein</fullName>
    </submittedName>
</protein>
<gene>
    <name evidence="1" type="ORF">NB640_12275</name>
</gene>
<dbReference type="Proteomes" id="UP001156215">
    <property type="component" value="Chromosome"/>
</dbReference>
<evidence type="ECO:0000313" key="2">
    <source>
        <dbReference type="Proteomes" id="UP001156215"/>
    </source>
</evidence>
<dbReference type="KEGG" id="ovb:NB640_12275"/>
<accession>A0A9E9LWI3</accession>